<dbReference type="Proteomes" id="UP000214880">
    <property type="component" value="Unassembled WGS sequence"/>
</dbReference>
<keyword evidence="3" id="KW-0804">Transcription</keyword>
<dbReference type="EMBL" id="FNHB01000001">
    <property type="protein sequence ID" value="SDL89289.1"/>
    <property type="molecule type" value="Genomic_DNA"/>
</dbReference>
<dbReference type="STRING" id="146817.SAMN04488502_1011110"/>
<keyword evidence="2" id="KW-0238">DNA-binding</keyword>
<accession>A0A1G9NSC2</accession>
<dbReference type="Pfam" id="PF01638">
    <property type="entry name" value="HxlR"/>
    <property type="match status" value="1"/>
</dbReference>
<dbReference type="AlphaFoldDB" id="A0A1G9NSC2"/>
<dbReference type="PROSITE" id="PS51118">
    <property type="entry name" value="HTH_HXLR"/>
    <property type="match status" value="1"/>
</dbReference>
<evidence type="ECO:0000259" key="4">
    <source>
        <dbReference type="PROSITE" id="PS51118"/>
    </source>
</evidence>
<keyword evidence="6" id="KW-1185">Reference proteome</keyword>
<dbReference type="PANTHER" id="PTHR33204">
    <property type="entry name" value="TRANSCRIPTIONAL REGULATOR, MARR FAMILY"/>
    <property type="match status" value="1"/>
</dbReference>
<evidence type="ECO:0000256" key="2">
    <source>
        <dbReference type="ARBA" id="ARBA00023125"/>
    </source>
</evidence>
<dbReference type="InterPro" id="IPR036388">
    <property type="entry name" value="WH-like_DNA-bd_sf"/>
</dbReference>
<dbReference type="GO" id="GO:0003677">
    <property type="term" value="F:DNA binding"/>
    <property type="evidence" value="ECO:0007669"/>
    <property type="project" value="UniProtKB-KW"/>
</dbReference>
<dbReference type="OrthoDB" id="9791143at2"/>
<protein>
    <submittedName>
        <fullName evidence="5">Transcriptional regulator, HxlR family</fullName>
    </submittedName>
</protein>
<dbReference type="PANTHER" id="PTHR33204:SF29">
    <property type="entry name" value="TRANSCRIPTIONAL REGULATOR"/>
    <property type="match status" value="1"/>
</dbReference>
<dbReference type="SUPFAM" id="SSF46785">
    <property type="entry name" value="Winged helix' DNA-binding domain"/>
    <property type="match status" value="1"/>
</dbReference>
<dbReference type="Gene3D" id="1.10.10.10">
    <property type="entry name" value="Winged helix-like DNA-binding domain superfamily/Winged helix DNA-binding domain"/>
    <property type="match status" value="1"/>
</dbReference>
<evidence type="ECO:0000256" key="3">
    <source>
        <dbReference type="ARBA" id="ARBA00023163"/>
    </source>
</evidence>
<feature type="domain" description="HTH hxlR-type" evidence="4">
    <location>
        <begin position="12"/>
        <end position="111"/>
    </location>
</feature>
<name>A0A1G9NSC2_9FIRM</name>
<proteinExistence type="predicted"/>
<sequence>MAEKICFVSNKEPFEYTLSIVSGKWKLKIIYLLACTAPARYNMLKKNIDTITHKMLSTQLKELEQEGIVSRKEYPQVPPKVEYSLTPKGESLIPIVIAMCDWGRQNTLIKEPQDKHEV</sequence>
<gene>
    <name evidence="5" type="ORF">SAMN04488502_1011110</name>
</gene>
<reference evidence="5 6" key="1">
    <citation type="submission" date="2016-10" db="EMBL/GenBank/DDBJ databases">
        <authorList>
            <person name="de Groot N.N."/>
        </authorList>
    </citation>
    <scope>NUCLEOTIDE SEQUENCE [LARGE SCALE GENOMIC DNA]</scope>
    <source>
        <strain evidence="5 6">DSM 1736</strain>
    </source>
</reference>
<evidence type="ECO:0000313" key="6">
    <source>
        <dbReference type="Proteomes" id="UP000214880"/>
    </source>
</evidence>
<keyword evidence="1" id="KW-0805">Transcription regulation</keyword>
<evidence type="ECO:0000256" key="1">
    <source>
        <dbReference type="ARBA" id="ARBA00023015"/>
    </source>
</evidence>
<dbReference type="InterPro" id="IPR036390">
    <property type="entry name" value="WH_DNA-bd_sf"/>
</dbReference>
<evidence type="ECO:0000313" key="5">
    <source>
        <dbReference type="EMBL" id="SDL89289.1"/>
    </source>
</evidence>
<dbReference type="InterPro" id="IPR002577">
    <property type="entry name" value="HTH_HxlR"/>
</dbReference>
<organism evidence="5 6">
    <name type="scientific">Dendrosporobacter quercicolus</name>
    <dbReference type="NCBI Taxonomy" id="146817"/>
    <lineage>
        <taxon>Bacteria</taxon>
        <taxon>Bacillati</taxon>
        <taxon>Bacillota</taxon>
        <taxon>Negativicutes</taxon>
        <taxon>Selenomonadales</taxon>
        <taxon>Sporomusaceae</taxon>
        <taxon>Dendrosporobacter</taxon>
    </lineage>
</organism>
<dbReference type="RefSeq" id="WP_092069328.1">
    <property type="nucleotide sequence ID" value="NZ_FNHB01000001.1"/>
</dbReference>